<dbReference type="PRINTS" id="PR00313">
    <property type="entry name" value="CABNDNGRPT"/>
</dbReference>
<proteinExistence type="predicted"/>
<dbReference type="InterPro" id="IPR028208">
    <property type="entry name" value="Effector_pro_NleD-like"/>
</dbReference>
<dbReference type="GO" id="GO:0005576">
    <property type="term" value="C:extracellular region"/>
    <property type="evidence" value="ECO:0007669"/>
    <property type="project" value="UniProtKB-SubCell"/>
</dbReference>
<dbReference type="Proteomes" id="UP001216390">
    <property type="component" value="Chromosome"/>
</dbReference>
<reference evidence="4" key="1">
    <citation type="submission" date="2023-01" db="EMBL/GenBank/DDBJ databases">
        <title>The diversity of Class Acidimicrobiia in South China Sea sediment environments and the proposal of Iamia marina sp. nov., a novel species of the genus Iamia.</title>
        <authorList>
            <person name="He Y."/>
            <person name="Tian X."/>
        </authorList>
    </citation>
    <scope>NUCLEOTIDE SEQUENCE</scope>
    <source>
        <strain evidence="4">DSM 19957</strain>
    </source>
</reference>
<dbReference type="InterPro" id="IPR018511">
    <property type="entry name" value="Hemolysin-typ_Ca-bd_CS"/>
</dbReference>
<protein>
    <submittedName>
        <fullName evidence="4">M91 family zinc metallopeptidase</fullName>
    </submittedName>
</protein>
<evidence type="ECO:0000256" key="2">
    <source>
        <dbReference type="ARBA" id="ARBA00022525"/>
    </source>
</evidence>
<dbReference type="AlphaFoldDB" id="A0AAE9Y7G4"/>
<accession>A0AAE9Y7G4</accession>
<gene>
    <name evidence="4" type="ORF">PO878_14510</name>
</gene>
<feature type="region of interest" description="Disordered" evidence="3">
    <location>
        <begin position="181"/>
        <end position="236"/>
    </location>
</feature>
<keyword evidence="2" id="KW-0964">Secreted</keyword>
<dbReference type="GO" id="GO:0005509">
    <property type="term" value="F:calcium ion binding"/>
    <property type="evidence" value="ECO:0007669"/>
    <property type="project" value="InterPro"/>
</dbReference>
<dbReference type="PROSITE" id="PS00330">
    <property type="entry name" value="HEMOLYSIN_CALCIUM"/>
    <property type="match status" value="2"/>
</dbReference>
<evidence type="ECO:0000313" key="5">
    <source>
        <dbReference type="Proteomes" id="UP001216390"/>
    </source>
</evidence>
<dbReference type="PANTHER" id="PTHR38340:SF1">
    <property type="entry name" value="S-LAYER PROTEIN"/>
    <property type="match status" value="1"/>
</dbReference>
<dbReference type="Pfam" id="PF00353">
    <property type="entry name" value="HemolysinCabind"/>
    <property type="match status" value="3"/>
</dbReference>
<keyword evidence="5" id="KW-1185">Reference proteome</keyword>
<evidence type="ECO:0000256" key="1">
    <source>
        <dbReference type="ARBA" id="ARBA00004613"/>
    </source>
</evidence>
<organism evidence="4 5">
    <name type="scientific">Iamia majanohamensis</name>
    <dbReference type="NCBI Taxonomy" id="467976"/>
    <lineage>
        <taxon>Bacteria</taxon>
        <taxon>Bacillati</taxon>
        <taxon>Actinomycetota</taxon>
        <taxon>Acidimicrobiia</taxon>
        <taxon>Acidimicrobiales</taxon>
        <taxon>Iamiaceae</taxon>
        <taxon>Iamia</taxon>
    </lineage>
</organism>
<dbReference type="InterPro" id="IPR011049">
    <property type="entry name" value="Serralysin-like_metalloprot_C"/>
</dbReference>
<dbReference type="SUPFAM" id="SSF51120">
    <property type="entry name" value="beta-Roll"/>
    <property type="match status" value="2"/>
</dbReference>
<dbReference type="Pfam" id="PF14891">
    <property type="entry name" value="Peptidase_M91"/>
    <property type="match status" value="1"/>
</dbReference>
<evidence type="ECO:0000313" key="4">
    <source>
        <dbReference type="EMBL" id="WCO65714.1"/>
    </source>
</evidence>
<evidence type="ECO:0000256" key="3">
    <source>
        <dbReference type="SAM" id="MobiDB-lite"/>
    </source>
</evidence>
<dbReference type="KEGG" id="ima:PO878_14510"/>
<sequence>MTTASARPADLAAFRRDVDAARRPLVGATADLRTALAAVRTADVTRWVGAIGRLEDQVEALEGEDAWIAGWVGDVGEAFRAADGEGATVTTTDDRIAGTVPRVGDGEVTVRTVDGQTVVDTGDGDDEVTVTERDGRVVIDVDGVEHVVDGATGITIRSGSGDDTISLPSDVSVRFVLDGGADDDRIHGSDDQDDIFGSTGDDTLEAGDGGDVVDGGDGRDYLDGSSGSDLLTGGRGHDTIYGGDGLDDVLGGQGRDHLDGGTGTDTVLGGRHDDVVSGGDDGDRLGGGAGDDVIYGGTGPDEVLDLAGDDTAYVQTDDSLLEQGFLHTRRVTVDLSDLPSGSGIRIEGSDEFVQRVEADLATLASSPVGQQMLAAMDDIHEQTKAIAADWPVLGGIAYQGDTVVIREYDEPNGGASYQDYWLWRTNEISYNPSHDTMYGSTFDPDDVSSTVNWREVPPVVILQHELAHQFDYGYETSAPGTYGGADDPGVPNDEREAVGLPLDDGDLADGHPFTYTENGLREEMGLPPRGSYGDTAP</sequence>
<dbReference type="RefSeq" id="WP_272735241.1">
    <property type="nucleotide sequence ID" value="NZ_CP116942.1"/>
</dbReference>
<dbReference type="InterPro" id="IPR050557">
    <property type="entry name" value="RTX_toxin/Mannuronan_C5-epim"/>
</dbReference>
<name>A0AAE9Y7G4_9ACTN</name>
<comment type="subcellular location">
    <subcellularLocation>
        <location evidence="1">Secreted</location>
    </subcellularLocation>
</comment>
<dbReference type="Gene3D" id="2.150.10.10">
    <property type="entry name" value="Serralysin-like metalloprotease, C-terminal"/>
    <property type="match status" value="3"/>
</dbReference>
<feature type="region of interest" description="Disordered" evidence="3">
    <location>
        <begin position="251"/>
        <end position="291"/>
    </location>
</feature>
<feature type="compositionally biased region" description="Low complexity" evidence="3">
    <location>
        <begin position="223"/>
        <end position="232"/>
    </location>
</feature>
<dbReference type="EMBL" id="CP116942">
    <property type="protein sequence ID" value="WCO65714.1"/>
    <property type="molecule type" value="Genomic_DNA"/>
</dbReference>
<dbReference type="PANTHER" id="PTHR38340">
    <property type="entry name" value="S-LAYER PROTEIN"/>
    <property type="match status" value="1"/>
</dbReference>
<feature type="region of interest" description="Disordered" evidence="3">
    <location>
        <begin position="478"/>
        <end position="537"/>
    </location>
</feature>
<dbReference type="InterPro" id="IPR001343">
    <property type="entry name" value="Hemolysn_Ca-bd"/>
</dbReference>